<reference evidence="1 2" key="1">
    <citation type="journal article" date="2019" name="Environ. Microbiol.">
        <title>An active ?-lactamase is a part of an orchestrated cell wall stress resistance network of Bacillus subtilis and related rhizosphere species.</title>
        <authorList>
            <person name="Bucher T."/>
            <person name="Keren-Paz A."/>
            <person name="Hausser J."/>
            <person name="Olender T."/>
            <person name="Cytryn E."/>
            <person name="Kolodkin-Gal I."/>
        </authorList>
    </citation>
    <scope>NUCLEOTIDE SEQUENCE [LARGE SCALE GENOMIC DNA]</scope>
    <source>
        <strain evidence="1 2">I186</strain>
    </source>
</reference>
<name>A0A4U2ZYL6_BACMY</name>
<dbReference type="Proteomes" id="UP000305524">
    <property type="component" value="Unassembled WGS sequence"/>
</dbReference>
<dbReference type="EMBL" id="SZOD01000914">
    <property type="protein sequence ID" value="TKI80404.1"/>
    <property type="molecule type" value="Genomic_DNA"/>
</dbReference>
<accession>A0A4U2ZYL6</accession>
<sequence>METNKSNDFKNELNPLDIDMINTEGTTEVIKVTIPPYPAMQPGDTVILHWDGHSHDYTIDEDEVNNAIEIEIPFVDAKKIKNRNVPIYYRVTDRAGNKSGSTE</sequence>
<gene>
    <name evidence="1" type="ORF">FC701_28435</name>
</gene>
<protein>
    <submittedName>
        <fullName evidence="1">Uncharacterized protein</fullName>
    </submittedName>
</protein>
<proteinExistence type="predicted"/>
<dbReference type="Gene3D" id="2.60.40.10">
    <property type="entry name" value="Immunoglobulins"/>
    <property type="match status" value="1"/>
</dbReference>
<dbReference type="InterPro" id="IPR013783">
    <property type="entry name" value="Ig-like_fold"/>
</dbReference>
<dbReference type="AlphaFoldDB" id="A0A4U2ZYL6"/>
<evidence type="ECO:0000313" key="2">
    <source>
        <dbReference type="Proteomes" id="UP000305524"/>
    </source>
</evidence>
<evidence type="ECO:0000313" key="1">
    <source>
        <dbReference type="EMBL" id="TKI80404.1"/>
    </source>
</evidence>
<dbReference type="RefSeq" id="WP_137059128.1">
    <property type="nucleotide sequence ID" value="NZ_SZOD01000914.1"/>
</dbReference>
<organism evidence="1 2">
    <name type="scientific">Bacillus mycoides</name>
    <dbReference type="NCBI Taxonomy" id="1405"/>
    <lineage>
        <taxon>Bacteria</taxon>
        <taxon>Bacillati</taxon>
        <taxon>Bacillota</taxon>
        <taxon>Bacilli</taxon>
        <taxon>Bacillales</taxon>
        <taxon>Bacillaceae</taxon>
        <taxon>Bacillus</taxon>
        <taxon>Bacillus cereus group</taxon>
    </lineage>
</organism>
<comment type="caution">
    <text evidence="1">The sequence shown here is derived from an EMBL/GenBank/DDBJ whole genome shotgun (WGS) entry which is preliminary data.</text>
</comment>